<dbReference type="Ensembl" id="ENSEBUT00000012599.1">
    <property type="protein sequence ID" value="ENSEBUP00000012023.1"/>
    <property type="gene ID" value="ENSEBUG00000007688.1"/>
</dbReference>
<dbReference type="GO" id="GO:0006412">
    <property type="term" value="P:translation"/>
    <property type="evidence" value="ECO:0007669"/>
    <property type="project" value="InterPro"/>
</dbReference>
<reference evidence="6" key="1">
    <citation type="submission" date="2025-08" db="UniProtKB">
        <authorList>
            <consortium name="Ensembl"/>
        </authorList>
    </citation>
    <scope>IDENTIFICATION</scope>
</reference>
<dbReference type="SUPFAM" id="SSF50104">
    <property type="entry name" value="Translation proteins SH3-like domain"/>
    <property type="match status" value="1"/>
</dbReference>
<name>A0A8C4QAL2_EPTBU</name>
<dbReference type="GO" id="GO:0005762">
    <property type="term" value="C:mitochondrial large ribosomal subunit"/>
    <property type="evidence" value="ECO:0007669"/>
    <property type="project" value="TreeGrafter"/>
</dbReference>
<evidence type="ECO:0000313" key="6">
    <source>
        <dbReference type="Ensembl" id="ENSEBUP00000012023.1"/>
    </source>
</evidence>
<dbReference type="InterPro" id="IPR001857">
    <property type="entry name" value="Ribosomal_bL19"/>
</dbReference>
<evidence type="ECO:0000256" key="5">
    <source>
        <dbReference type="ARBA" id="ARBA00035359"/>
    </source>
</evidence>
<dbReference type="Pfam" id="PF01245">
    <property type="entry name" value="Ribosomal_L19"/>
    <property type="match status" value="1"/>
</dbReference>
<dbReference type="PANTHER" id="PTHR15680">
    <property type="entry name" value="RIBOSOMAL PROTEIN L19"/>
    <property type="match status" value="1"/>
</dbReference>
<protein>
    <recommendedName>
        <fullName evidence="4">Large ribosomal subunit protein bL19m</fullName>
    </recommendedName>
    <alternativeName>
        <fullName evidence="5">39S ribosomal protein L19, mitochondrial</fullName>
    </alternativeName>
</protein>
<dbReference type="PANTHER" id="PTHR15680:SF9">
    <property type="entry name" value="LARGE RIBOSOMAL SUBUNIT PROTEIN BL19M"/>
    <property type="match status" value="1"/>
</dbReference>
<keyword evidence="2" id="KW-0689">Ribosomal protein</keyword>
<reference evidence="6" key="2">
    <citation type="submission" date="2025-09" db="UniProtKB">
        <authorList>
            <consortium name="Ensembl"/>
        </authorList>
    </citation>
    <scope>IDENTIFICATION</scope>
</reference>
<evidence type="ECO:0000256" key="1">
    <source>
        <dbReference type="ARBA" id="ARBA00005781"/>
    </source>
</evidence>
<evidence type="ECO:0000313" key="7">
    <source>
        <dbReference type="Proteomes" id="UP000694388"/>
    </source>
</evidence>
<keyword evidence="7" id="KW-1185">Reference proteome</keyword>
<dbReference type="AlphaFoldDB" id="A0A8C4QAL2"/>
<accession>A0A8C4QAL2</accession>
<dbReference type="InterPro" id="IPR038657">
    <property type="entry name" value="Ribosomal_bL19_sf"/>
</dbReference>
<sequence length="328" mass="36970">MDALFCRLVRPSFALGTKVSALVVQRGFGNASGDGSVEGDEQTKKAKLEENAHKMQGDVHGVQGKPTEAIGLGQVHFTRPTKPTMKKEETVEKKRIWGPEFELPQYTRTTPFKYHVEHRDMFARRQVIDIPEFHIGSILAITRADPFSPSRSLRFVGICIRRGGYGLGATCTLRNVIAGEGVEICFELYSPIILSVSVLRLARHPDSDLRYLRDAPSQYSTVPVDSSSWTESPAVPVPLEKTLVQLRPRPWSRRWWLPKYNITGAKVDAEAPGVIATRAMGKHVKRVKSEKQKEKERVMWEKGQRKGKLDIGAEWISEQIRDGTYYKG</sequence>
<evidence type="ECO:0000256" key="2">
    <source>
        <dbReference type="ARBA" id="ARBA00022980"/>
    </source>
</evidence>
<evidence type="ECO:0000256" key="4">
    <source>
        <dbReference type="ARBA" id="ARBA00035288"/>
    </source>
</evidence>
<proteinExistence type="inferred from homology"/>
<dbReference type="GO" id="GO:0003735">
    <property type="term" value="F:structural constituent of ribosome"/>
    <property type="evidence" value="ECO:0007669"/>
    <property type="project" value="InterPro"/>
</dbReference>
<comment type="similarity">
    <text evidence="1">Belongs to the bacterial ribosomal protein bL19 family.</text>
</comment>
<organism evidence="6 7">
    <name type="scientific">Eptatretus burgeri</name>
    <name type="common">Inshore hagfish</name>
    <dbReference type="NCBI Taxonomy" id="7764"/>
    <lineage>
        <taxon>Eukaryota</taxon>
        <taxon>Metazoa</taxon>
        <taxon>Chordata</taxon>
        <taxon>Craniata</taxon>
        <taxon>Vertebrata</taxon>
        <taxon>Cyclostomata</taxon>
        <taxon>Myxini</taxon>
        <taxon>Myxiniformes</taxon>
        <taxon>Myxinidae</taxon>
        <taxon>Eptatretinae</taxon>
        <taxon>Eptatretus</taxon>
    </lineage>
</organism>
<dbReference type="InterPro" id="IPR008991">
    <property type="entry name" value="Translation_prot_SH3-like_sf"/>
</dbReference>
<dbReference type="GeneTree" id="ENSGT00390000009415"/>
<dbReference type="PRINTS" id="PR00061">
    <property type="entry name" value="RIBOSOMALL19"/>
</dbReference>
<keyword evidence="3" id="KW-0687">Ribonucleoprotein</keyword>
<dbReference type="Gene3D" id="2.30.30.790">
    <property type="match status" value="1"/>
</dbReference>
<evidence type="ECO:0000256" key="3">
    <source>
        <dbReference type="ARBA" id="ARBA00023274"/>
    </source>
</evidence>
<dbReference type="Proteomes" id="UP000694388">
    <property type="component" value="Unplaced"/>
</dbReference>